<organism evidence="1 2">
    <name type="scientific">Mesorhizobium plurifarium</name>
    <dbReference type="NCBI Taxonomy" id="69974"/>
    <lineage>
        <taxon>Bacteria</taxon>
        <taxon>Pseudomonadati</taxon>
        <taxon>Pseudomonadota</taxon>
        <taxon>Alphaproteobacteria</taxon>
        <taxon>Hyphomicrobiales</taxon>
        <taxon>Phyllobacteriaceae</taxon>
        <taxon>Mesorhizobium</taxon>
    </lineage>
</organism>
<dbReference type="Proteomes" id="UP000182888">
    <property type="component" value="Unassembled WGS sequence"/>
</dbReference>
<name>A0A0K2VW52_MESPL</name>
<evidence type="ECO:0000313" key="1">
    <source>
        <dbReference type="EMBL" id="CDX55451.1"/>
    </source>
</evidence>
<sequence>MQWPWSSPFWLICWLSKRIAETDSGDALQKFVLMHVARPKPLRTFGRHALIFLYWLPYQAAIFLPHCNGARRHGP</sequence>
<dbReference type="EMBL" id="CCND01000012">
    <property type="protein sequence ID" value="CDX55451.1"/>
    <property type="molecule type" value="Genomic_DNA"/>
</dbReference>
<gene>
    <name evidence="1" type="ORF">MPL1032_20133</name>
</gene>
<protein>
    <submittedName>
        <fullName evidence="1">Uncharacterized protein</fullName>
    </submittedName>
</protein>
<dbReference type="AlphaFoldDB" id="A0A0K2VW52"/>
<evidence type="ECO:0000313" key="2">
    <source>
        <dbReference type="Proteomes" id="UP000182888"/>
    </source>
</evidence>
<reference evidence="2" key="1">
    <citation type="submission" date="2014-08" db="EMBL/GenBank/DDBJ databases">
        <authorList>
            <person name="Edwards T."/>
        </authorList>
    </citation>
    <scope>NUCLEOTIDE SEQUENCE [LARGE SCALE GENOMIC DNA]</scope>
</reference>
<accession>A0A0K2VW52</accession>
<proteinExistence type="predicted"/>